<keyword evidence="5 8" id="KW-0812">Transmembrane</keyword>
<dbReference type="RefSeq" id="WP_085121739.1">
    <property type="nucleotide sequence ID" value="NZ_FWZX01000004.1"/>
</dbReference>
<dbReference type="Gene3D" id="1.10.3720.10">
    <property type="entry name" value="MetI-like"/>
    <property type="match status" value="2"/>
</dbReference>
<organism evidence="10 11">
    <name type="scientific">Tistlia consotensis USBA 355</name>
    <dbReference type="NCBI Taxonomy" id="560819"/>
    <lineage>
        <taxon>Bacteria</taxon>
        <taxon>Pseudomonadati</taxon>
        <taxon>Pseudomonadota</taxon>
        <taxon>Alphaproteobacteria</taxon>
        <taxon>Rhodospirillales</taxon>
        <taxon>Rhodovibrionaceae</taxon>
        <taxon>Tistlia</taxon>
    </lineage>
</organism>
<sequence>MGATLRRLSEPARPAAGAPALRLPGTGDWTRPVPALTLTLFLLPIGAGLLGTLLPAFGWLPALGGRALGLGPWRALFAEPGLGRAVLVSLVSGVGGSVAALAVVVLFCAGCHRSRLFRRLRVVLAPLLAVPHAAVAIGLAFLIAPSGLLARLVSPWATGWTLPPDVAMVNDPWGLALGLGLAVKELPFLLLMTFGALGQVQAAQRLRTARALGYGPATAWLKTVLPAVWPLVRLPFYAVLAYSLSVVDMAIILGPSTPPSLAVLVVRWFYDPDLSLRFVAAAGALLQLALVAGAIGLAALAERLAARLGRRWLAGGGRGGGGRAADLAGRTAALGALGLGLASLLGIALWSVAWRWRYPEALPSVWSAQTWLRHLDALLPTTAVTFGLGLAATLVALALVVGCLEREQRGGRRPGRGALWLLYLPLLVPQVAFLFGVQVLAVRLGLDGGWLALVWSHLLFVLPYVFLALAEPYRALDPRFGRAARCLGAGPDRMLWRIRLPMLLRPLAFAAAVGFAVSVGQYLPTLFAGGGRVATLTTEAVALSAGGDRRVLAVYAFLQTLLPLLAFLAALALPAWRHRRRRGLRLPS</sequence>
<comment type="subcellular location">
    <subcellularLocation>
        <location evidence="1">Cell inner membrane</location>
        <topology evidence="1">Multi-pass membrane protein</topology>
    </subcellularLocation>
    <subcellularLocation>
        <location evidence="8">Cell membrane</location>
        <topology evidence="8">Multi-pass membrane protein</topology>
    </subcellularLocation>
</comment>
<dbReference type="CDD" id="cd06261">
    <property type="entry name" value="TM_PBP2"/>
    <property type="match status" value="1"/>
</dbReference>
<dbReference type="STRING" id="560819.SAMN05428998_10426"/>
<proteinExistence type="inferred from homology"/>
<keyword evidence="6 8" id="KW-1133">Transmembrane helix</keyword>
<name>A0A1Y6BFA2_9PROT</name>
<evidence type="ECO:0000256" key="5">
    <source>
        <dbReference type="ARBA" id="ARBA00022692"/>
    </source>
</evidence>
<evidence type="ECO:0000313" key="10">
    <source>
        <dbReference type="EMBL" id="SMF07007.1"/>
    </source>
</evidence>
<evidence type="ECO:0000256" key="8">
    <source>
        <dbReference type="RuleBase" id="RU363032"/>
    </source>
</evidence>
<dbReference type="PANTHER" id="PTHR43357:SF4">
    <property type="entry name" value="INNER MEMBRANE ABC TRANSPORTER PERMEASE PROTEIN YDCV"/>
    <property type="match status" value="1"/>
</dbReference>
<keyword evidence="11" id="KW-1185">Reference proteome</keyword>
<evidence type="ECO:0000256" key="1">
    <source>
        <dbReference type="ARBA" id="ARBA00004429"/>
    </source>
</evidence>
<feature type="transmembrane region" description="Helical" evidence="8">
    <location>
        <begin position="377"/>
        <end position="400"/>
    </location>
</feature>
<keyword evidence="3" id="KW-1003">Cell membrane</keyword>
<feature type="transmembrane region" description="Helical" evidence="8">
    <location>
        <begin position="332"/>
        <end position="357"/>
    </location>
</feature>
<feature type="domain" description="ABC transmembrane type-1" evidence="9">
    <location>
        <begin position="82"/>
        <end position="297"/>
    </location>
</feature>
<keyword evidence="4" id="KW-0997">Cell inner membrane</keyword>
<dbReference type="InterPro" id="IPR000515">
    <property type="entry name" value="MetI-like"/>
</dbReference>
<feature type="transmembrane region" description="Helical" evidence="8">
    <location>
        <begin position="122"/>
        <end position="153"/>
    </location>
</feature>
<reference evidence="10 11" key="1">
    <citation type="submission" date="2017-04" db="EMBL/GenBank/DDBJ databases">
        <authorList>
            <person name="Afonso C.L."/>
            <person name="Miller P.J."/>
            <person name="Scott M.A."/>
            <person name="Spackman E."/>
            <person name="Goraichik I."/>
            <person name="Dimitrov K.M."/>
            <person name="Suarez D.L."/>
            <person name="Swayne D.E."/>
        </authorList>
    </citation>
    <scope>NUCLEOTIDE SEQUENCE [LARGE SCALE GENOMIC DNA]</scope>
    <source>
        <strain evidence="10 11">USBA 355</strain>
    </source>
</reference>
<dbReference type="PROSITE" id="PS50928">
    <property type="entry name" value="ABC_TM1"/>
    <property type="match status" value="2"/>
</dbReference>
<dbReference type="GO" id="GO:0055085">
    <property type="term" value="P:transmembrane transport"/>
    <property type="evidence" value="ECO:0007669"/>
    <property type="project" value="InterPro"/>
</dbReference>
<comment type="similarity">
    <text evidence="8">Belongs to the binding-protein-dependent transport system permease family.</text>
</comment>
<feature type="transmembrane region" description="Helical" evidence="8">
    <location>
        <begin position="552"/>
        <end position="576"/>
    </location>
</feature>
<dbReference type="Pfam" id="PF00528">
    <property type="entry name" value="BPD_transp_1"/>
    <property type="match status" value="1"/>
</dbReference>
<gene>
    <name evidence="10" type="ORF">SAMN05428998_10426</name>
</gene>
<dbReference type="GO" id="GO:0005886">
    <property type="term" value="C:plasma membrane"/>
    <property type="evidence" value="ECO:0007669"/>
    <property type="project" value="UniProtKB-SubCell"/>
</dbReference>
<keyword evidence="7 8" id="KW-0472">Membrane</keyword>
<feature type="transmembrane region" description="Helical" evidence="8">
    <location>
        <begin position="503"/>
        <end position="523"/>
    </location>
</feature>
<feature type="transmembrane region" description="Helical" evidence="8">
    <location>
        <begin position="40"/>
        <end position="62"/>
    </location>
</feature>
<feature type="transmembrane region" description="Helical" evidence="8">
    <location>
        <begin position="82"/>
        <end position="110"/>
    </location>
</feature>
<keyword evidence="2 8" id="KW-0813">Transport</keyword>
<evidence type="ECO:0000259" key="9">
    <source>
        <dbReference type="PROSITE" id="PS50928"/>
    </source>
</evidence>
<feature type="transmembrane region" description="Helical" evidence="8">
    <location>
        <begin position="448"/>
        <end position="470"/>
    </location>
</feature>
<protein>
    <submittedName>
        <fullName evidence="10">Putative thiamine transport system permease protein</fullName>
    </submittedName>
</protein>
<evidence type="ECO:0000256" key="2">
    <source>
        <dbReference type="ARBA" id="ARBA00022448"/>
    </source>
</evidence>
<dbReference type="EMBL" id="FWZX01000004">
    <property type="protein sequence ID" value="SMF07007.1"/>
    <property type="molecule type" value="Genomic_DNA"/>
</dbReference>
<feature type="transmembrane region" description="Helical" evidence="8">
    <location>
        <begin position="274"/>
        <end position="301"/>
    </location>
</feature>
<dbReference type="Proteomes" id="UP000192917">
    <property type="component" value="Unassembled WGS sequence"/>
</dbReference>
<dbReference type="InterPro" id="IPR035906">
    <property type="entry name" value="MetI-like_sf"/>
</dbReference>
<dbReference type="PANTHER" id="PTHR43357">
    <property type="entry name" value="INNER MEMBRANE ABC TRANSPORTER PERMEASE PROTEIN YDCV"/>
    <property type="match status" value="1"/>
</dbReference>
<evidence type="ECO:0000256" key="7">
    <source>
        <dbReference type="ARBA" id="ARBA00023136"/>
    </source>
</evidence>
<evidence type="ECO:0000313" key="11">
    <source>
        <dbReference type="Proteomes" id="UP000192917"/>
    </source>
</evidence>
<feature type="transmembrane region" description="Helical" evidence="8">
    <location>
        <begin position="420"/>
        <end position="442"/>
    </location>
</feature>
<evidence type="ECO:0000256" key="4">
    <source>
        <dbReference type="ARBA" id="ARBA00022519"/>
    </source>
</evidence>
<dbReference type="AlphaFoldDB" id="A0A1Y6BFA2"/>
<evidence type="ECO:0000256" key="6">
    <source>
        <dbReference type="ARBA" id="ARBA00022989"/>
    </source>
</evidence>
<feature type="transmembrane region" description="Helical" evidence="8">
    <location>
        <begin position="234"/>
        <end position="254"/>
    </location>
</feature>
<accession>A0A1Y6BFA2</accession>
<feature type="domain" description="ABC transmembrane type-1" evidence="9">
    <location>
        <begin position="378"/>
        <end position="570"/>
    </location>
</feature>
<feature type="transmembrane region" description="Helical" evidence="8">
    <location>
        <begin position="173"/>
        <end position="197"/>
    </location>
</feature>
<dbReference type="SUPFAM" id="SSF161098">
    <property type="entry name" value="MetI-like"/>
    <property type="match status" value="2"/>
</dbReference>
<evidence type="ECO:0000256" key="3">
    <source>
        <dbReference type="ARBA" id="ARBA00022475"/>
    </source>
</evidence>